<keyword evidence="1 2" id="KW-0732">Signal</keyword>
<dbReference type="SUPFAM" id="SSF53850">
    <property type="entry name" value="Periplasmic binding protein-like II"/>
    <property type="match status" value="1"/>
</dbReference>
<evidence type="ECO:0000256" key="1">
    <source>
        <dbReference type="ARBA" id="ARBA00022729"/>
    </source>
</evidence>
<protein>
    <recommendedName>
        <fullName evidence="3">PBP domain-containing protein</fullName>
    </recommendedName>
</protein>
<dbReference type="Gene3D" id="3.40.190.10">
    <property type="entry name" value="Periplasmic binding protein-like II"/>
    <property type="match status" value="2"/>
</dbReference>
<dbReference type="Pfam" id="PF12849">
    <property type="entry name" value="PBP_like_2"/>
    <property type="match status" value="1"/>
</dbReference>
<evidence type="ECO:0000313" key="4">
    <source>
        <dbReference type="EMBL" id="GAK61309.1"/>
    </source>
</evidence>
<evidence type="ECO:0000256" key="2">
    <source>
        <dbReference type="SAM" id="SignalP"/>
    </source>
</evidence>
<dbReference type="AlphaFoldDB" id="A0A081C9Q4"/>
<dbReference type="EMBL" id="DF820478">
    <property type="protein sequence ID" value="GAK61309.1"/>
    <property type="molecule type" value="Genomic_DNA"/>
</dbReference>
<evidence type="ECO:0000259" key="3">
    <source>
        <dbReference type="Pfam" id="PF12849"/>
    </source>
</evidence>
<name>A0A081C9Q4_VECG1</name>
<feature type="domain" description="PBP" evidence="3">
    <location>
        <begin position="22"/>
        <end position="250"/>
    </location>
</feature>
<dbReference type="Proteomes" id="UP000030661">
    <property type="component" value="Unassembled WGS sequence"/>
</dbReference>
<dbReference type="PANTHER" id="PTHR30570:SF1">
    <property type="entry name" value="PHOSPHATE-BINDING PROTEIN PSTS"/>
    <property type="match status" value="1"/>
</dbReference>
<reference evidence="4" key="1">
    <citation type="journal article" date="2015" name="PeerJ">
        <title>First genomic representation of candidate bacterial phylum KSB3 points to enhanced environmental sensing as a trigger of wastewater bulking.</title>
        <authorList>
            <person name="Sekiguchi Y."/>
            <person name="Ohashi A."/>
            <person name="Parks D.H."/>
            <person name="Yamauchi T."/>
            <person name="Tyson G.W."/>
            <person name="Hugenholtz P."/>
        </authorList>
    </citation>
    <scope>NUCLEOTIDE SEQUENCE [LARGE SCALE GENOMIC DNA]</scope>
</reference>
<feature type="signal peptide" evidence="2">
    <location>
        <begin position="1"/>
        <end position="24"/>
    </location>
</feature>
<accession>A0A081C9Q4</accession>
<dbReference type="HOGENOM" id="CLU_026228_7_0_0"/>
<dbReference type="STRING" id="1499967.U27_01209"/>
<dbReference type="InterPro" id="IPR024370">
    <property type="entry name" value="PBP_domain"/>
</dbReference>
<dbReference type="eggNOG" id="COG0226">
    <property type="taxonomic scope" value="Bacteria"/>
</dbReference>
<dbReference type="PANTHER" id="PTHR30570">
    <property type="entry name" value="PERIPLASMIC PHOSPHATE BINDING COMPONENT OF PHOSPHATE ABC TRANSPORTER"/>
    <property type="match status" value="1"/>
</dbReference>
<evidence type="ECO:0000313" key="5">
    <source>
        <dbReference type="Proteomes" id="UP000030661"/>
    </source>
</evidence>
<feature type="chain" id="PRO_5001755699" description="PBP domain-containing protein" evidence="2">
    <location>
        <begin position="25"/>
        <end position="264"/>
    </location>
</feature>
<organism evidence="4">
    <name type="scientific">Vecturithrix granuli</name>
    <dbReference type="NCBI Taxonomy" id="1499967"/>
    <lineage>
        <taxon>Bacteria</taxon>
        <taxon>Candidatus Moduliflexota</taxon>
        <taxon>Candidatus Vecturitrichia</taxon>
        <taxon>Candidatus Vecturitrichales</taxon>
        <taxon>Candidatus Vecturitrichaceae</taxon>
        <taxon>Candidatus Vecturithrix</taxon>
    </lineage>
</organism>
<keyword evidence="5" id="KW-1185">Reference proteome</keyword>
<dbReference type="InterPro" id="IPR050811">
    <property type="entry name" value="Phosphate_ABC_transporter"/>
</dbReference>
<gene>
    <name evidence="4" type="ORF">U27_01209</name>
</gene>
<proteinExistence type="predicted"/>
<sequence>MKNVRWNMVLVLLVVICASGLAAAEEITIVGTGSGTAILQAIADAFSRENPDVTIILPESIGSGGGIKAVGRDEYLLGRVARDIQEKEKPYGLTYLPYAKIPIVFYVNKSVTLKDLSAQQILDIYSGKITNWKEVGGDDLNVRVITREEGDSSQTILLDSFPGFKDITITPKAKTTFSDPETEEAVVNTPQVIAYGPYSNVKLLDVNILTIDGKSPTEADYPYVGPAGLIYKAANYTGNIKKFVEFVTSEAADEVIKEAGGIPF</sequence>